<evidence type="ECO:0000256" key="5">
    <source>
        <dbReference type="PROSITE-ProRule" id="PRU00283"/>
    </source>
</evidence>
<dbReference type="SUPFAM" id="SSF52540">
    <property type="entry name" value="P-loop containing nucleoside triphosphate hydrolases"/>
    <property type="match status" value="1"/>
</dbReference>
<reference evidence="10" key="1">
    <citation type="submission" date="2025-08" db="UniProtKB">
        <authorList>
            <consortium name="RefSeq"/>
        </authorList>
    </citation>
    <scope>IDENTIFICATION</scope>
    <source>
        <strain evidence="10">Airmid</strain>
    </source>
</reference>
<dbReference type="InterPro" id="IPR027417">
    <property type="entry name" value="P-loop_NTPase"/>
</dbReference>
<dbReference type="SMART" id="SM00129">
    <property type="entry name" value="KISc"/>
    <property type="match status" value="1"/>
</dbReference>
<evidence type="ECO:0000256" key="4">
    <source>
        <dbReference type="ARBA" id="ARBA00023212"/>
    </source>
</evidence>
<feature type="coiled-coil region" evidence="6">
    <location>
        <begin position="493"/>
        <end position="520"/>
    </location>
</feature>
<keyword evidence="9" id="KW-1185">Reference proteome</keyword>
<dbReference type="Gene3D" id="3.40.850.10">
    <property type="entry name" value="Kinesin motor domain"/>
    <property type="match status" value="1"/>
</dbReference>
<dbReference type="PRINTS" id="PR00380">
    <property type="entry name" value="KINESINHEAVY"/>
</dbReference>
<dbReference type="GO" id="GO:0016887">
    <property type="term" value="F:ATP hydrolysis activity"/>
    <property type="evidence" value="ECO:0007669"/>
    <property type="project" value="TreeGrafter"/>
</dbReference>
<dbReference type="Pfam" id="PF00225">
    <property type="entry name" value="Kinesin"/>
    <property type="match status" value="1"/>
</dbReference>
<dbReference type="KEGG" id="dpte:113794843"/>
<keyword evidence="6" id="KW-0175">Coiled coil</keyword>
<dbReference type="GO" id="GO:0008017">
    <property type="term" value="F:microtubule binding"/>
    <property type="evidence" value="ECO:0007669"/>
    <property type="project" value="InterPro"/>
</dbReference>
<dbReference type="InterPro" id="IPR036961">
    <property type="entry name" value="Kinesin_motor_dom_sf"/>
</dbReference>
<evidence type="ECO:0000313" key="9">
    <source>
        <dbReference type="Proteomes" id="UP000515146"/>
    </source>
</evidence>
<evidence type="ECO:0000256" key="2">
    <source>
        <dbReference type="ARBA" id="ARBA00022741"/>
    </source>
</evidence>
<evidence type="ECO:0000256" key="1">
    <source>
        <dbReference type="ARBA" id="ARBA00004245"/>
    </source>
</evidence>
<dbReference type="GO" id="GO:0003777">
    <property type="term" value="F:microtubule motor activity"/>
    <property type="evidence" value="ECO:0007669"/>
    <property type="project" value="InterPro"/>
</dbReference>
<evidence type="ECO:0000256" key="6">
    <source>
        <dbReference type="SAM" id="Coils"/>
    </source>
</evidence>
<dbReference type="GO" id="GO:0005874">
    <property type="term" value="C:microtubule"/>
    <property type="evidence" value="ECO:0007669"/>
    <property type="project" value="TreeGrafter"/>
</dbReference>
<dbReference type="GeneID" id="113794843"/>
<dbReference type="PANTHER" id="PTHR24115">
    <property type="entry name" value="KINESIN-RELATED"/>
    <property type="match status" value="1"/>
</dbReference>
<name>A0A6P6Y8B7_DERPT</name>
<accession>A0A6P6Y8B7</accession>
<dbReference type="GO" id="GO:0007018">
    <property type="term" value="P:microtubule-based movement"/>
    <property type="evidence" value="ECO:0007669"/>
    <property type="project" value="InterPro"/>
</dbReference>
<keyword evidence="2 5" id="KW-0547">Nucleotide-binding</keyword>
<proteinExistence type="inferred from homology"/>
<feature type="binding site" evidence="5">
    <location>
        <begin position="95"/>
        <end position="102"/>
    </location>
    <ligand>
        <name>ATP</name>
        <dbReference type="ChEBI" id="CHEBI:30616"/>
    </ligand>
</feature>
<keyword evidence="5" id="KW-0505">Motor protein</keyword>
<dbReference type="GO" id="GO:0005524">
    <property type="term" value="F:ATP binding"/>
    <property type="evidence" value="ECO:0007669"/>
    <property type="project" value="UniProtKB-UniRule"/>
</dbReference>
<evidence type="ECO:0000256" key="3">
    <source>
        <dbReference type="ARBA" id="ARBA00022840"/>
    </source>
</evidence>
<dbReference type="GO" id="GO:0005634">
    <property type="term" value="C:nucleus"/>
    <property type="evidence" value="ECO:0007669"/>
    <property type="project" value="TreeGrafter"/>
</dbReference>
<evidence type="ECO:0000256" key="7">
    <source>
        <dbReference type="SAM" id="MobiDB-lite"/>
    </source>
</evidence>
<feature type="domain" description="Kinesin motor" evidence="8">
    <location>
        <begin position="4"/>
        <end position="449"/>
    </location>
</feature>
<feature type="region of interest" description="Disordered" evidence="7">
    <location>
        <begin position="686"/>
        <end position="705"/>
    </location>
</feature>
<sequence>MTDSVQIFLRLRPCIEQQQQQPQQKQSKNVLKNQMKINDDNTIVSIINSDQIEQYEFDQIFNTETDQSTIFTRICRPMLKSLIDEQKDALLFAYGITSSGKSYTINGMPSAPGLIPRTLAYLFQQIPTQQLFNHENYRIKSNKQNGFFLVEINNNNNDDHYFDDEWETFCQSLESMTLSYERKYFQTLKQWSNICIEIDDDDDHEDNGEDAKIMKESLKNGQKKYCLFISFVEIYNNYIYDLLEIPNPKQMKWIRTRHTLVNDSNQMVYVQGVQEIQVKNLDQAFGVYLFGLQNRQLSQTMMNEQSSRSHSIFTLKLIHLDDDHLAKGGGYPNLQLKVSQFSIVDLAGLERLNRTGNCGRKLFEAGWINNSLMTLRTCFDAIQKINNNQNNQNTDRILIPYRQSRLTYLLKRFFEFRSTIRMILCASFERENFGENLHVLNFGRKIQRIRLDLVQIRQRNLSGDSIPDDGQDELNYGDLEEDQNKESPTMKNIENFRQNFQQFESKLNDLSDRMESILQKLDQSLKHLPPTRLDRQPIFLPLQLLSSTMAENNRLNFQQILLRLQQQQKSLNNNNQSSKSLIELREFRHELHRWQQDNRELETKFIALLADCQQRYRVDLSSSSSVSHHQPSTMNGKFNETTMNVYDRLYYQSPARYKQNQLINRSIIESNNRFQINLKTKTKTTATTTTIKKLPPFRSNQSGGGGNIVNQYVHRFVTNTGTGVVGGGGGSVYRSAAAIRRPNPTASIGPTPIKRSTGGSTKIIPRMRTIMSTTTTTDKNFNGKTITIVNNKRQMSDKIRKLCRKFEPIEKLEKSIVKRKLF</sequence>
<comment type="similarity">
    <text evidence="5">Belongs to the TRAFAC class myosin-kinesin ATPase superfamily. Kinesin family.</text>
</comment>
<keyword evidence="4" id="KW-0963">Cytoplasm</keyword>
<comment type="subcellular location">
    <subcellularLocation>
        <location evidence="1">Cytoplasm</location>
        <location evidence="1">Cytoskeleton</location>
    </subcellularLocation>
</comment>
<keyword evidence="3 5" id="KW-0067">ATP-binding</keyword>
<keyword evidence="4" id="KW-0206">Cytoskeleton</keyword>
<gene>
    <name evidence="10" type="primary">LOC113794843</name>
</gene>
<dbReference type="PANTHER" id="PTHR24115:SF600">
    <property type="entry name" value="KINESIN-LIKE PROTEIN KIF23"/>
    <property type="match status" value="1"/>
</dbReference>
<protein>
    <submittedName>
        <fullName evidence="10">Kinesin-like protein KIP1</fullName>
    </submittedName>
</protein>
<dbReference type="InterPro" id="IPR001752">
    <property type="entry name" value="Kinesin_motor_dom"/>
</dbReference>
<dbReference type="PROSITE" id="PS50067">
    <property type="entry name" value="KINESIN_MOTOR_2"/>
    <property type="match status" value="1"/>
</dbReference>
<dbReference type="AlphaFoldDB" id="A0A6P6Y8B7"/>
<dbReference type="InParanoid" id="A0A6P6Y8B7"/>
<dbReference type="InterPro" id="IPR027640">
    <property type="entry name" value="Kinesin-like_fam"/>
</dbReference>
<dbReference type="Proteomes" id="UP000515146">
    <property type="component" value="Unplaced"/>
</dbReference>
<evidence type="ECO:0000313" key="10">
    <source>
        <dbReference type="RefSeq" id="XP_027200789.1"/>
    </source>
</evidence>
<dbReference type="GO" id="GO:0005871">
    <property type="term" value="C:kinesin complex"/>
    <property type="evidence" value="ECO:0007669"/>
    <property type="project" value="TreeGrafter"/>
</dbReference>
<dbReference type="OrthoDB" id="123929at2759"/>
<organism evidence="9 10">
    <name type="scientific">Dermatophagoides pteronyssinus</name>
    <name type="common">European house dust mite</name>
    <dbReference type="NCBI Taxonomy" id="6956"/>
    <lineage>
        <taxon>Eukaryota</taxon>
        <taxon>Metazoa</taxon>
        <taxon>Ecdysozoa</taxon>
        <taxon>Arthropoda</taxon>
        <taxon>Chelicerata</taxon>
        <taxon>Arachnida</taxon>
        <taxon>Acari</taxon>
        <taxon>Acariformes</taxon>
        <taxon>Sarcoptiformes</taxon>
        <taxon>Astigmata</taxon>
        <taxon>Psoroptidia</taxon>
        <taxon>Analgoidea</taxon>
        <taxon>Pyroglyphidae</taxon>
        <taxon>Dermatophagoidinae</taxon>
        <taxon>Dermatophagoides</taxon>
    </lineage>
</organism>
<dbReference type="RefSeq" id="XP_027200789.1">
    <property type="nucleotide sequence ID" value="XM_027344988.1"/>
</dbReference>
<evidence type="ECO:0000259" key="8">
    <source>
        <dbReference type="PROSITE" id="PS50067"/>
    </source>
</evidence>